<comment type="subcellular location">
    <subcellularLocation>
        <location evidence="1">Membrane</location>
        <topology evidence="1">Multi-pass membrane protein</topology>
    </subcellularLocation>
</comment>
<feature type="transmembrane region" description="Helical" evidence="5">
    <location>
        <begin position="84"/>
        <end position="104"/>
    </location>
</feature>
<accession>A0ABW3F931</accession>
<comment type="caution">
    <text evidence="6">The sequence shown here is derived from an EMBL/GenBank/DDBJ whole genome shotgun (WGS) entry which is preliminary data.</text>
</comment>
<name>A0ABW3F931_9HYPH</name>
<evidence type="ECO:0000256" key="3">
    <source>
        <dbReference type="ARBA" id="ARBA00022989"/>
    </source>
</evidence>
<evidence type="ECO:0000313" key="7">
    <source>
        <dbReference type="Proteomes" id="UP001597101"/>
    </source>
</evidence>
<evidence type="ECO:0000313" key="6">
    <source>
        <dbReference type="EMBL" id="MFD0914942.1"/>
    </source>
</evidence>
<dbReference type="Pfam" id="PF02600">
    <property type="entry name" value="DsbB"/>
    <property type="match status" value="1"/>
</dbReference>
<evidence type="ECO:0000256" key="2">
    <source>
        <dbReference type="ARBA" id="ARBA00022692"/>
    </source>
</evidence>
<proteinExistence type="predicted"/>
<dbReference type="SUPFAM" id="SSF158442">
    <property type="entry name" value="DsbB-like"/>
    <property type="match status" value="1"/>
</dbReference>
<evidence type="ECO:0000256" key="4">
    <source>
        <dbReference type="ARBA" id="ARBA00023136"/>
    </source>
</evidence>
<gene>
    <name evidence="6" type="ORF">ACFQ14_00815</name>
</gene>
<keyword evidence="2 5" id="KW-0812">Transmembrane</keyword>
<keyword evidence="3 5" id="KW-1133">Transmembrane helix</keyword>
<organism evidence="6 7">
    <name type="scientific">Pseudahrensia aquimaris</name>
    <dbReference type="NCBI Taxonomy" id="744461"/>
    <lineage>
        <taxon>Bacteria</taxon>
        <taxon>Pseudomonadati</taxon>
        <taxon>Pseudomonadota</taxon>
        <taxon>Alphaproteobacteria</taxon>
        <taxon>Hyphomicrobiales</taxon>
        <taxon>Ahrensiaceae</taxon>
        <taxon>Pseudahrensia</taxon>
    </lineage>
</organism>
<feature type="transmembrane region" description="Helical" evidence="5">
    <location>
        <begin position="59"/>
        <end position="77"/>
    </location>
</feature>
<keyword evidence="7" id="KW-1185">Reference proteome</keyword>
<sequence>MTAAPNSQSSLLNTSGPMQTRIALIVLVGMTAVVGSALAFEHIGGYAPCALCLEQRDPYYLGIPLLALGAIGALLKWPACVVRGGLMIAFFCLLATAALGAYHAGIEWGWWPGPASCTAGMTGAVGDSGNLLNSLVNSKPPSCDEAAGRFLGLSFAGWNVVAACGLAVIAAKGAFGKATV</sequence>
<feature type="transmembrane region" description="Helical" evidence="5">
    <location>
        <begin position="155"/>
        <end position="175"/>
    </location>
</feature>
<dbReference type="Proteomes" id="UP001597101">
    <property type="component" value="Unassembled WGS sequence"/>
</dbReference>
<protein>
    <submittedName>
        <fullName evidence="6">Disulfide bond formation protein B</fullName>
    </submittedName>
</protein>
<dbReference type="InterPro" id="IPR023380">
    <property type="entry name" value="DsbB-like_sf"/>
</dbReference>
<evidence type="ECO:0000256" key="1">
    <source>
        <dbReference type="ARBA" id="ARBA00004141"/>
    </source>
</evidence>
<evidence type="ECO:0000256" key="5">
    <source>
        <dbReference type="SAM" id="Phobius"/>
    </source>
</evidence>
<dbReference type="PIRSF" id="PIRSF033913">
    <property type="entry name" value="S-S_format_DsbB"/>
    <property type="match status" value="1"/>
</dbReference>
<keyword evidence="4 5" id="KW-0472">Membrane</keyword>
<dbReference type="Gene3D" id="1.20.1550.10">
    <property type="entry name" value="DsbB-like"/>
    <property type="match status" value="1"/>
</dbReference>
<feature type="transmembrane region" description="Helical" evidence="5">
    <location>
        <begin position="21"/>
        <end position="39"/>
    </location>
</feature>
<dbReference type="EMBL" id="JBHTJV010000002">
    <property type="protein sequence ID" value="MFD0914942.1"/>
    <property type="molecule type" value="Genomic_DNA"/>
</dbReference>
<dbReference type="InterPro" id="IPR024199">
    <property type="entry name" value="Uncharacterised_DsbB"/>
</dbReference>
<reference evidence="7" key="1">
    <citation type="journal article" date="2019" name="Int. J. Syst. Evol. Microbiol.">
        <title>The Global Catalogue of Microorganisms (GCM) 10K type strain sequencing project: providing services to taxonomists for standard genome sequencing and annotation.</title>
        <authorList>
            <consortium name="The Broad Institute Genomics Platform"/>
            <consortium name="The Broad Institute Genome Sequencing Center for Infectious Disease"/>
            <person name="Wu L."/>
            <person name="Ma J."/>
        </authorList>
    </citation>
    <scope>NUCLEOTIDE SEQUENCE [LARGE SCALE GENOMIC DNA]</scope>
    <source>
        <strain evidence="7">CCUG 60023</strain>
    </source>
</reference>
<dbReference type="RefSeq" id="WP_377210796.1">
    <property type="nucleotide sequence ID" value="NZ_JBHTJV010000002.1"/>
</dbReference>
<dbReference type="InterPro" id="IPR003752">
    <property type="entry name" value="DiS_bond_form_DsbB/BdbC"/>
</dbReference>